<dbReference type="Proteomes" id="UP001443914">
    <property type="component" value="Unassembled WGS sequence"/>
</dbReference>
<dbReference type="PANTHER" id="PTHR23155:SF1185">
    <property type="entry name" value="DISEASE RESISTANCE RPP8-LIKE PROTEIN 3-RELATED"/>
    <property type="match status" value="1"/>
</dbReference>
<dbReference type="AlphaFoldDB" id="A0AAW1GU07"/>
<dbReference type="SUPFAM" id="SSF52540">
    <property type="entry name" value="P-loop containing nucleoside triphosphate hydrolases"/>
    <property type="match status" value="1"/>
</dbReference>
<name>A0AAW1GU07_SAPOF</name>
<dbReference type="GO" id="GO:0043531">
    <property type="term" value="F:ADP binding"/>
    <property type="evidence" value="ECO:0007669"/>
    <property type="project" value="InterPro"/>
</dbReference>
<evidence type="ECO:0000313" key="9">
    <source>
        <dbReference type="Proteomes" id="UP001443914"/>
    </source>
</evidence>
<accession>A0AAW1GU07</accession>
<dbReference type="Pfam" id="PF23598">
    <property type="entry name" value="LRR_14"/>
    <property type="match status" value="1"/>
</dbReference>
<dbReference type="InterPro" id="IPR044974">
    <property type="entry name" value="Disease_R_plants"/>
</dbReference>
<dbReference type="SUPFAM" id="SSF52058">
    <property type="entry name" value="L domain-like"/>
    <property type="match status" value="1"/>
</dbReference>
<evidence type="ECO:0000259" key="5">
    <source>
        <dbReference type="Pfam" id="PF18052"/>
    </source>
</evidence>
<evidence type="ECO:0000313" key="8">
    <source>
        <dbReference type="EMBL" id="KAK9667174.1"/>
    </source>
</evidence>
<dbReference type="EMBL" id="JBDFQZ010000014">
    <property type="protein sequence ID" value="KAK9667174.1"/>
    <property type="molecule type" value="Genomic_DNA"/>
</dbReference>
<dbReference type="Gene3D" id="3.80.10.10">
    <property type="entry name" value="Ribonuclease Inhibitor"/>
    <property type="match status" value="1"/>
</dbReference>
<dbReference type="InterPro" id="IPR027417">
    <property type="entry name" value="P-loop_NTPase"/>
</dbReference>
<sequence length="871" mass="99323">MAECSVQSAVQWLGELLVEEDESLRAIQQKVEQLRDELDWMQCFLREADPCRNVDPRINRWVIQIQGIAYEAEDIVETFLVKVVSHHTGKVSGLKNTLERYLWVVKEAKAIHGAGNDIEALRVKISTLTSRLQAYGVNITRSESWSPEFTRHEGVEVFREEVMVGLDDKVKQIVSELVSNGTDIKVFGIWGKSGIGKTTLARHIYNNHEVRRRFDRFVWLNAPKSCKIPGLLRRLLSSLTKFSWDDVEVMSEQVLAKEVFDALLQKKCLVVIDDVWSTEIWDGLKEAFPGDDDKDAGSKMLFITDSRQVAEEMHQGAVVGEMKCLTFDESWELLLTKLGGFPAKIFEGEGAHKKTEMAKRMLNFCQGIPAAVIALGGLLAARKTPEDWQILLDHIVSHQNTKKRDQSYEKVLELCYYSLPYYLKNCFLFLGSFPEHYDIHVKKLRHMWVAQGIIVLGNGGVSRDGSLEDFAEFCLSELLQRGMVQVTKRGSTDKIRSCRLHKIMRAICLEISKEENFLSIGCKETSSASVKTRRLAVYLTEEDEVNPFSQKNAFLRSLQLFPSQNETSEMNYLSFKSLCKDSPLLRVLDLDGVAVSSKTLPREIGDLIYLRYLNLKGMPLTKVPQTIGNLSWLETLDLRAKVRLEIPNVLWKLKRLRHLYLPCYFTVKDSQKLRLDNLEYLLTLKNANHFKASDVLAMKNLRRASVRYISENEHLEFIQKSPNVVFSLTIFQAVIGELQVNVLQNFQNLIKLELKGGLSGSMNNLIFPPNMKKLLLDFCGLLQDPMSVLEKLPNLSCLCFDHQAYMGKSLLCSASGFPQLTYLRLNGLKNLEEFQVEKGGMPHLRLLEVKSCERLTKMPDGLPRQVLVTNE</sequence>
<reference evidence="8" key="1">
    <citation type="submission" date="2024-03" db="EMBL/GenBank/DDBJ databases">
        <title>WGS assembly of Saponaria officinalis var. Norfolk2.</title>
        <authorList>
            <person name="Jenkins J."/>
            <person name="Shu S."/>
            <person name="Grimwood J."/>
            <person name="Barry K."/>
            <person name="Goodstein D."/>
            <person name="Schmutz J."/>
            <person name="Leebens-Mack J."/>
            <person name="Osbourn A."/>
        </authorList>
    </citation>
    <scope>NUCLEOTIDE SEQUENCE [LARGE SCALE GENOMIC DNA]</scope>
    <source>
        <strain evidence="8">JIC</strain>
    </source>
</reference>
<evidence type="ECO:0000256" key="1">
    <source>
        <dbReference type="ARBA" id="ARBA00022737"/>
    </source>
</evidence>
<dbReference type="PRINTS" id="PR00364">
    <property type="entry name" value="DISEASERSIST"/>
</dbReference>
<dbReference type="Pfam" id="PF18052">
    <property type="entry name" value="Rx_N"/>
    <property type="match status" value="1"/>
</dbReference>
<dbReference type="InterPro" id="IPR055414">
    <property type="entry name" value="LRR_R13L4/SHOC2-like"/>
</dbReference>
<dbReference type="InterPro" id="IPR058922">
    <property type="entry name" value="WHD_DRP"/>
</dbReference>
<dbReference type="InterPro" id="IPR002182">
    <property type="entry name" value="NB-ARC"/>
</dbReference>
<evidence type="ECO:0008006" key="10">
    <source>
        <dbReference type="Google" id="ProtNLM"/>
    </source>
</evidence>
<gene>
    <name evidence="8" type="ORF">RND81_14G238200</name>
</gene>
<feature type="domain" description="Disease resistance R13L4/SHOC-2-like LRR" evidence="7">
    <location>
        <begin position="555"/>
        <end position="851"/>
    </location>
</feature>
<evidence type="ECO:0000256" key="3">
    <source>
        <dbReference type="ARBA" id="ARBA00022821"/>
    </source>
</evidence>
<dbReference type="FunFam" id="3.40.50.300:FF:001091">
    <property type="entry name" value="Probable disease resistance protein At1g61300"/>
    <property type="match status" value="1"/>
</dbReference>
<evidence type="ECO:0000259" key="4">
    <source>
        <dbReference type="Pfam" id="PF00931"/>
    </source>
</evidence>
<keyword evidence="2" id="KW-0547">Nucleotide-binding</keyword>
<dbReference type="Gene3D" id="1.10.8.430">
    <property type="entry name" value="Helical domain of apoptotic protease-activating factors"/>
    <property type="match status" value="1"/>
</dbReference>
<proteinExistence type="predicted"/>
<evidence type="ECO:0000259" key="7">
    <source>
        <dbReference type="Pfam" id="PF23598"/>
    </source>
</evidence>
<dbReference type="GO" id="GO:0098542">
    <property type="term" value="P:defense response to other organism"/>
    <property type="evidence" value="ECO:0007669"/>
    <property type="project" value="TreeGrafter"/>
</dbReference>
<dbReference type="InterPro" id="IPR036388">
    <property type="entry name" value="WH-like_DNA-bd_sf"/>
</dbReference>
<evidence type="ECO:0000256" key="2">
    <source>
        <dbReference type="ARBA" id="ARBA00022741"/>
    </source>
</evidence>
<dbReference type="CDD" id="cd14798">
    <property type="entry name" value="RX-CC_like"/>
    <property type="match status" value="1"/>
</dbReference>
<feature type="domain" description="Disease resistance N-terminal" evidence="5">
    <location>
        <begin position="6"/>
        <end position="87"/>
    </location>
</feature>
<dbReference type="FunFam" id="1.10.10.10:FF:000322">
    <property type="entry name" value="Probable disease resistance protein At1g63360"/>
    <property type="match status" value="1"/>
</dbReference>
<evidence type="ECO:0000259" key="6">
    <source>
        <dbReference type="Pfam" id="PF23559"/>
    </source>
</evidence>
<dbReference type="Gene3D" id="1.10.10.10">
    <property type="entry name" value="Winged helix-like DNA-binding domain superfamily/Winged helix DNA-binding domain"/>
    <property type="match status" value="1"/>
</dbReference>
<dbReference type="InterPro" id="IPR041118">
    <property type="entry name" value="Rx_N"/>
</dbReference>
<comment type="caution">
    <text evidence="8">The sequence shown here is derived from an EMBL/GenBank/DDBJ whole genome shotgun (WGS) entry which is preliminary data.</text>
</comment>
<dbReference type="Gene3D" id="3.40.50.300">
    <property type="entry name" value="P-loop containing nucleotide triphosphate hydrolases"/>
    <property type="match status" value="1"/>
</dbReference>
<keyword evidence="1" id="KW-0677">Repeat</keyword>
<organism evidence="8 9">
    <name type="scientific">Saponaria officinalis</name>
    <name type="common">Common soapwort</name>
    <name type="synonym">Lychnis saponaria</name>
    <dbReference type="NCBI Taxonomy" id="3572"/>
    <lineage>
        <taxon>Eukaryota</taxon>
        <taxon>Viridiplantae</taxon>
        <taxon>Streptophyta</taxon>
        <taxon>Embryophyta</taxon>
        <taxon>Tracheophyta</taxon>
        <taxon>Spermatophyta</taxon>
        <taxon>Magnoliopsida</taxon>
        <taxon>eudicotyledons</taxon>
        <taxon>Gunneridae</taxon>
        <taxon>Pentapetalae</taxon>
        <taxon>Caryophyllales</taxon>
        <taxon>Caryophyllaceae</taxon>
        <taxon>Caryophylleae</taxon>
        <taxon>Saponaria</taxon>
    </lineage>
</organism>
<dbReference type="InterPro" id="IPR032675">
    <property type="entry name" value="LRR_dom_sf"/>
</dbReference>
<dbReference type="PANTHER" id="PTHR23155">
    <property type="entry name" value="DISEASE RESISTANCE PROTEIN RP"/>
    <property type="match status" value="1"/>
</dbReference>
<feature type="domain" description="Disease resistance protein winged helix" evidence="6">
    <location>
        <begin position="433"/>
        <end position="505"/>
    </location>
</feature>
<feature type="domain" description="NB-ARC" evidence="4">
    <location>
        <begin position="167"/>
        <end position="336"/>
    </location>
</feature>
<protein>
    <recommendedName>
        <fullName evidence="10">Disease resistance protein At1g50180</fullName>
    </recommendedName>
</protein>
<dbReference type="Gene3D" id="1.20.5.4130">
    <property type="match status" value="1"/>
</dbReference>
<dbReference type="InterPro" id="IPR038005">
    <property type="entry name" value="RX-like_CC"/>
</dbReference>
<dbReference type="InterPro" id="IPR042197">
    <property type="entry name" value="Apaf_helical"/>
</dbReference>
<dbReference type="Pfam" id="PF00931">
    <property type="entry name" value="NB-ARC"/>
    <property type="match status" value="1"/>
</dbReference>
<keyword evidence="3" id="KW-0611">Plant defense</keyword>
<keyword evidence="9" id="KW-1185">Reference proteome</keyword>
<dbReference type="Pfam" id="PF23559">
    <property type="entry name" value="WHD_DRP"/>
    <property type="match status" value="1"/>
</dbReference>